<name>A0A6S6T4H8_9BACT</name>
<keyword evidence="1" id="KW-0175">Coiled coil</keyword>
<dbReference type="EMBL" id="CACVAQ010000206">
    <property type="protein sequence ID" value="CAA6813693.1"/>
    <property type="molecule type" value="Genomic_DNA"/>
</dbReference>
<proteinExistence type="predicted"/>
<evidence type="ECO:0000259" key="2">
    <source>
        <dbReference type="Pfam" id="PF12705"/>
    </source>
</evidence>
<evidence type="ECO:0000256" key="1">
    <source>
        <dbReference type="SAM" id="Coils"/>
    </source>
</evidence>
<reference evidence="3" key="1">
    <citation type="submission" date="2020-01" db="EMBL/GenBank/DDBJ databases">
        <authorList>
            <person name="Meier V. D."/>
            <person name="Meier V D."/>
        </authorList>
    </citation>
    <scope>NUCLEOTIDE SEQUENCE</scope>
    <source>
        <strain evidence="3">HLG_WM_MAG_10</strain>
    </source>
</reference>
<evidence type="ECO:0000313" key="3">
    <source>
        <dbReference type="EMBL" id="CAA6813693.1"/>
    </source>
</evidence>
<protein>
    <recommendedName>
        <fullName evidence="2">PD-(D/E)XK endonuclease-like domain-containing protein</fullName>
    </recommendedName>
</protein>
<dbReference type="Pfam" id="PF12705">
    <property type="entry name" value="PDDEXK_1"/>
    <property type="match status" value="1"/>
</dbReference>
<dbReference type="InterPro" id="IPR038726">
    <property type="entry name" value="PDDEXK_AddAB-type"/>
</dbReference>
<organism evidence="3">
    <name type="scientific">uncultured Aureispira sp</name>
    <dbReference type="NCBI Taxonomy" id="1331704"/>
    <lineage>
        <taxon>Bacteria</taxon>
        <taxon>Pseudomonadati</taxon>
        <taxon>Bacteroidota</taxon>
        <taxon>Saprospiria</taxon>
        <taxon>Saprospirales</taxon>
        <taxon>Saprospiraceae</taxon>
        <taxon>Aureispira</taxon>
        <taxon>environmental samples</taxon>
    </lineage>
</organism>
<feature type="coiled-coil region" evidence="1">
    <location>
        <begin position="349"/>
        <end position="376"/>
    </location>
</feature>
<gene>
    <name evidence="3" type="ORF">HELGO_WM40312</name>
</gene>
<dbReference type="AlphaFoldDB" id="A0A6S6T4H8"/>
<feature type="domain" description="PD-(D/E)XK endonuclease-like" evidence="2">
    <location>
        <begin position="657"/>
        <end position="902"/>
    </location>
</feature>
<sequence length="955" mass="111243">MIIQFGLEIEERTFPEYIKIPEEVDLCCNSNSLITYLEKHLGISYPERHDYLRFEQYRQILTVHLKLHPKAFYEASFGADSMATAIALLQRRDELLINGWDFKYKAAMPTRLKTLAEIETLVHNEEPTPLFDGFAERFRRVLHFVSLLPLPLQKIYLNEPLNRLPPHLQELFGTLQNIGIDLIELQYPIAGEVGDLQNFQKALLKEPDDRHQVKADGSLIIIRAKRETYAAEYLAKVFVENPSYRPVCLIPDKNRALDNTLVEEGLPSLGILSASIARPTLQILKLVSTFLWRPINPYKILEFVSLPNTPIHPVLARGIAKVMAQKPGLFSGAWNAMVRHFFDYYDEKIKEQPESKASLEEERDKAQEEYNFWFKRKRYDTAKSVPKLEVIDLYRYVSIWARKKEDEDKKKIENFQKKLDSPSTPHNEIQGIEFKKENLQNGLPALEGLRIQSNNIVQVLEALPENDTNLSNLRLERLVRTINEPAAIRFRSEEIGHIPYVYKGSAIVRPTDEVFWWNFVDVERETGFARWYTKERAYLEAIDVSVETPSEENRRLLWQRMQAILRTQKRLVLVIPEYIEGKEQLAHPLWGDLCAALGEDDLKRISVNLDTQENIQFLEQYYTLPTFMSLLPNVLGQPKPYFYIPKEKNVQQSETESFSSINSLLYYPYQWLFRYQVKFKKSSMLSVVKDRVLKGNIAHNVFEGLFNAMKASTENWTKEQVQAWVEEYILVLFEREGAVLLMYGQEAERIGLTNKIKQAAWALVFAIQENGWTIVDTELPISGKVAQQELKGIVDLVLKRKKGNDYEKAIVDLKWGGATYRKDQLRNGEDLQLVIYSKLLEQHESWAHTAYFIIESGKIIARNNLAFESAEVVAAEADFREIHQTIWNRIEKTYQWRMNQIKEGEIEVRTELTHEELEALINENAMDPSEFMDLLEMKRGNAKYDDYQVLINLMR</sequence>
<accession>A0A6S6T4H8</accession>